<dbReference type="Pfam" id="PF00067">
    <property type="entry name" value="p450"/>
    <property type="match status" value="1"/>
</dbReference>
<dbReference type="InterPro" id="IPR001128">
    <property type="entry name" value="Cyt_P450"/>
</dbReference>
<evidence type="ECO:0000256" key="4">
    <source>
        <dbReference type="ARBA" id="ARBA00022723"/>
    </source>
</evidence>
<evidence type="ECO:0000256" key="3">
    <source>
        <dbReference type="ARBA" id="ARBA00022617"/>
    </source>
</evidence>
<dbReference type="GO" id="GO:0020037">
    <property type="term" value="F:heme binding"/>
    <property type="evidence" value="ECO:0007669"/>
    <property type="project" value="InterPro"/>
</dbReference>
<dbReference type="InterPro" id="IPR036396">
    <property type="entry name" value="Cyt_P450_sf"/>
</dbReference>
<dbReference type="GO" id="GO:0005506">
    <property type="term" value="F:iron ion binding"/>
    <property type="evidence" value="ECO:0007669"/>
    <property type="project" value="InterPro"/>
</dbReference>
<evidence type="ECO:0000256" key="6">
    <source>
        <dbReference type="ARBA" id="ARBA00023004"/>
    </source>
</evidence>
<dbReference type="InterPro" id="IPR050364">
    <property type="entry name" value="Cytochrome_P450_fung"/>
</dbReference>
<comment type="caution">
    <text evidence="8">The sequence shown here is derived from an EMBL/GenBank/DDBJ whole genome shotgun (WGS) entry which is preliminary data.</text>
</comment>
<accession>A0A1J8Q8V0</accession>
<evidence type="ECO:0000313" key="8">
    <source>
        <dbReference type="EMBL" id="OJA18086.1"/>
    </source>
</evidence>
<evidence type="ECO:0000256" key="7">
    <source>
        <dbReference type="ARBA" id="ARBA00023033"/>
    </source>
</evidence>
<evidence type="ECO:0000313" key="9">
    <source>
        <dbReference type="Proteomes" id="UP000183567"/>
    </source>
</evidence>
<organism evidence="8 9">
    <name type="scientific">Rhizopogon vesiculosus</name>
    <dbReference type="NCBI Taxonomy" id="180088"/>
    <lineage>
        <taxon>Eukaryota</taxon>
        <taxon>Fungi</taxon>
        <taxon>Dikarya</taxon>
        <taxon>Basidiomycota</taxon>
        <taxon>Agaricomycotina</taxon>
        <taxon>Agaricomycetes</taxon>
        <taxon>Agaricomycetidae</taxon>
        <taxon>Boletales</taxon>
        <taxon>Suillineae</taxon>
        <taxon>Rhizopogonaceae</taxon>
        <taxon>Rhizopogon</taxon>
    </lineage>
</organism>
<proteinExistence type="inferred from homology"/>
<reference evidence="8 9" key="1">
    <citation type="submission" date="2016-03" db="EMBL/GenBank/DDBJ databases">
        <title>Comparative genomics of the ectomycorrhizal sister species Rhizopogon vinicolor and Rhizopogon vesiculosus (Basidiomycota: Boletales) reveals a divergence of the mating type B locus.</title>
        <authorList>
            <person name="Mujic A.B."/>
            <person name="Kuo A."/>
            <person name="Tritt A."/>
            <person name="Lipzen A."/>
            <person name="Chen C."/>
            <person name="Johnson J."/>
            <person name="Sharma A."/>
            <person name="Barry K."/>
            <person name="Grigoriev I.V."/>
            <person name="Spatafora J.W."/>
        </authorList>
    </citation>
    <scope>NUCLEOTIDE SEQUENCE [LARGE SCALE GENOMIC DNA]</scope>
    <source>
        <strain evidence="8 9">AM-OR11-056</strain>
    </source>
</reference>
<keyword evidence="5" id="KW-0560">Oxidoreductase</keyword>
<dbReference type="GO" id="GO:0004497">
    <property type="term" value="F:monooxygenase activity"/>
    <property type="evidence" value="ECO:0007669"/>
    <property type="project" value="UniProtKB-KW"/>
</dbReference>
<comment type="cofactor">
    <cofactor evidence="1">
        <name>heme</name>
        <dbReference type="ChEBI" id="CHEBI:30413"/>
    </cofactor>
</comment>
<dbReference type="PANTHER" id="PTHR46300">
    <property type="entry name" value="P450, PUTATIVE (EUROFUNG)-RELATED-RELATED"/>
    <property type="match status" value="1"/>
</dbReference>
<dbReference type="AlphaFoldDB" id="A0A1J8Q8V0"/>
<dbReference type="Proteomes" id="UP000183567">
    <property type="component" value="Unassembled WGS sequence"/>
</dbReference>
<evidence type="ECO:0000256" key="1">
    <source>
        <dbReference type="ARBA" id="ARBA00001971"/>
    </source>
</evidence>
<keyword evidence="9" id="KW-1185">Reference proteome</keyword>
<dbReference type="Gene3D" id="1.10.630.10">
    <property type="entry name" value="Cytochrome P450"/>
    <property type="match status" value="1"/>
</dbReference>
<keyword evidence="4" id="KW-0479">Metal-binding</keyword>
<evidence type="ECO:0000256" key="5">
    <source>
        <dbReference type="ARBA" id="ARBA00023002"/>
    </source>
</evidence>
<dbReference type="OrthoDB" id="1103324at2759"/>
<evidence type="ECO:0000256" key="2">
    <source>
        <dbReference type="ARBA" id="ARBA00010617"/>
    </source>
</evidence>
<sequence>MSFVQILTIGIPCVIALVVALRRTRGRAHPLPPGPRPLPLLGNALQVDTKRPWLTYTAWEKTYGKLMYTSLLGIDMVVISSETIARELLDKRSAIYSDRPVFRTSELYAIIHLVLDLLTSRRGRAGLNFSSALLPYGETLQRHRKIMHQVMRADAAISYREIYSRQANELVVNLLNTSIDPQQHVHLCMASLIVAITYGHTANREATLTSVLELADVAKRVLTPEKAALFTAFPFLEKLPAWCLGGDYALLGHSKELSQQTLNVPFDEVKAQMAEGTASKSLVADFLSQAEDDTDEYMMKCIALTGYLAGTETASLRHSRVLIISSFLMSRRAHPLFTHSLWLWRSILTSKLELVQKSIKSWDMIESHPLMIELHYPTLMLFSMRF</sequence>
<dbReference type="SUPFAM" id="SSF48264">
    <property type="entry name" value="Cytochrome P450"/>
    <property type="match status" value="1"/>
</dbReference>
<dbReference type="PANTHER" id="PTHR46300:SF7">
    <property type="entry name" value="P450, PUTATIVE (EUROFUNG)-RELATED"/>
    <property type="match status" value="1"/>
</dbReference>
<gene>
    <name evidence="8" type="ORF">AZE42_04180</name>
</gene>
<protein>
    <recommendedName>
        <fullName evidence="10">Cytochrome P450</fullName>
    </recommendedName>
</protein>
<keyword evidence="3" id="KW-0349">Heme</keyword>
<dbReference type="STRING" id="180088.A0A1J8Q8V0"/>
<comment type="similarity">
    <text evidence="2">Belongs to the cytochrome P450 family.</text>
</comment>
<dbReference type="EMBL" id="LVVM01001643">
    <property type="protein sequence ID" value="OJA18086.1"/>
    <property type="molecule type" value="Genomic_DNA"/>
</dbReference>
<keyword evidence="6" id="KW-0408">Iron</keyword>
<name>A0A1J8Q8V0_9AGAM</name>
<evidence type="ECO:0008006" key="10">
    <source>
        <dbReference type="Google" id="ProtNLM"/>
    </source>
</evidence>
<dbReference type="GO" id="GO:0016705">
    <property type="term" value="F:oxidoreductase activity, acting on paired donors, with incorporation or reduction of molecular oxygen"/>
    <property type="evidence" value="ECO:0007669"/>
    <property type="project" value="InterPro"/>
</dbReference>
<keyword evidence="7" id="KW-0503">Monooxygenase</keyword>